<keyword evidence="2" id="KW-0813">Transport</keyword>
<keyword evidence="11" id="KW-1185">Reference proteome</keyword>
<dbReference type="PANTHER" id="PTHR42718">
    <property type="entry name" value="MAJOR FACILITATOR SUPERFAMILY MULTIDRUG TRANSPORTER MFSC"/>
    <property type="match status" value="1"/>
</dbReference>
<keyword evidence="5 8" id="KW-1133">Transmembrane helix</keyword>
<dbReference type="InterPro" id="IPR036259">
    <property type="entry name" value="MFS_trans_sf"/>
</dbReference>
<feature type="transmembrane region" description="Helical" evidence="8">
    <location>
        <begin position="181"/>
        <end position="205"/>
    </location>
</feature>
<feature type="transmembrane region" description="Helical" evidence="8">
    <location>
        <begin position="155"/>
        <end position="175"/>
    </location>
</feature>
<comment type="subcellular location">
    <subcellularLocation>
        <location evidence="1">Cell membrane</location>
        <topology evidence="1">Multi-pass membrane protein</topology>
    </subcellularLocation>
</comment>
<dbReference type="GO" id="GO:0005886">
    <property type="term" value="C:plasma membrane"/>
    <property type="evidence" value="ECO:0007669"/>
    <property type="project" value="UniProtKB-SubCell"/>
</dbReference>
<dbReference type="Gene3D" id="1.20.1250.20">
    <property type="entry name" value="MFS general substrate transporter like domains"/>
    <property type="match status" value="1"/>
</dbReference>
<evidence type="ECO:0000256" key="8">
    <source>
        <dbReference type="SAM" id="Phobius"/>
    </source>
</evidence>
<dbReference type="Proteomes" id="UP000662939">
    <property type="component" value="Chromosome"/>
</dbReference>
<sequence length="533" mass="55634">MTTGNVSTETITHDNSFSGEEPRAGLRQWLGLAVLTLPVLLIAIDMTVLGFAVPHLSEDLSPTSAQMLWIVDVYGFVLAGLLITMGSLGDRIGRRRLLMIGAVGFAVASVVAAYSQSAEMLIAARVLLGVAGATLMPSTLSLLRNMFPNESQRLLAIAIWASAFSGGMAAGPLVGGWLLEHFWWGSVFLLAVPVMVVIIGVGPLVLRESRNPEPGKFDFPSVVLSLAAMLPVVYGVKKLATGDNLALALTALVAGLAVGAWFVRRQLRLPHPLIDVRLFTIRTFSASVATNLMIVFSMVAALFFLTQYLQIVLGISPFNAGLVLLPGLALSVVTSFIAVRLSRWMGLRAIILMGLTTVLAGFVALTQLPESDGAIFVAVAFGLIGVGIGLAETVTNGAILTAAPPARAGAASAISETAYELGGALGVAILGSVLSAFYRFHLPAEAPAAAKETLGGAVNASRGMEAEEGAALMDAANTAFTNGIHLTSAIGAALVVLAMIMVATTLRKKHMRPSPPPDHSQSDRPVAVLAGRE</sequence>
<dbReference type="CDD" id="cd17321">
    <property type="entry name" value="MFS_MMR_MDR_like"/>
    <property type="match status" value="1"/>
</dbReference>
<proteinExistence type="predicted"/>
<dbReference type="KEGG" id="nav:JQS30_09145"/>
<evidence type="ECO:0000259" key="9">
    <source>
        <dbReference type="PROSITE" id="PS50850"/>
    </source>
</evidence>
<reference evidence="10" key="1">
    <citation type="submission" date="2021-02" db="EMBL/GenBank/DDBJ databases">
        <title>Natronoglycomyces albus gen. nov., sp. nov, a haloalkaliphilic actinobacterium from a soda solonchak soil.</title>
        <authorList>
            <person name="Sorokin D.Y."/>
            <person name="Khijniak T.V."/>
            <person name="Zakharycheva A.P."/>
            <person name="Boueva O.V."/>
            <person name="Ariskina E.V."/>
            <person name="Hahnke R.L."/>
            <person name="Bunk B."/>
            <person name="Sproer C."/>
            <person name="Schumann P."/>
            <person name="Evtushenko L.I."/>
            <person name="Kublanov I.V."/>
        </authorList>
    </citation>
    <scope>NUCLEOTIDE SEQUENCE</scope>
    <source>
        <strain evidence="10">DSM 106290</strain>
    </source>
</reference>
<dbReference type="PANTHER" id="PTHR42718:SF47">
    <property type="entry name" value="METHYL VIOLOGEN RESISTANCE PROTEIN SMVA"/>
    <property type="match status" value="1"/>
</dbReference>
<protein>
    <submittedName>
        <fullName evidence="10">MFS transporter</fullName>
    </submittedName>
</protein>
<evidence type="ECO:0000256" key="1">
    <source>
        <dbReference type="ARBA" id="ARBA00004651"/>
    </source>
</evidence>
<gene>
    <name evidence="10" type="ORF">JQS30_09145</name>
</gene>
<dbReference type="SUPFAM" id="SSF103473">
    <property type="entry name" value="MFS general substrate transporter"/>
    <property type="match status" value="1"/>
</dbReference>
<feature type="transmembrane region" description="Helical" evidence="8">
    <location>
        <begin position="311"/>
        <end position="337"/>
    </location>
</feature>
<dbReference type="InterPro" id="IPR020846">
    <property type="entry name" value="MFS_dom"/>
</dbReference>
<feature type="transmembrane region" description="Helical" evidence="8">
    <location>
        <begin position="217"/>
        <end position="234"/>
    </location>
</feature>
<keyword evidence="3" id="KW-1003">Cell membrane</keyword>
<keyword evidence="4 8" id="KW-0812">Transmembrane</keyword>
<feature type="transmembrane region" description="Helical" evidence="8">
    <location>
        <begin position="421"/>
        <end position="440"/>
    </location>
</feature>
<feature type="transmembrane region" description="Helical" evidence="8">
    <location>
        <begin position="246"/>
        <end position="263"/>
    </location>
</feature>
<evidence type="ECO:0000256" key="4">
    <source>
        <dbReference type="ARBA" id="ARBA00022692"/>
    </source>
</evidence>
<evidence type="ECO:0000256" key="2">
    <source>
        <dbReference type="ARBA" id="ARBA00022448"/>
    </source>
</evidence>
<feature type="transmembrane region" description="Helical" evidence="8">
    <location>
        <begin position="97"/>
        <end position="116"/>
    </location>
</feature>
<feature type="transmembrane region" description="Helical" evidence="8">
    <location>
        <begin position="349"/>
        <end position="368"/>
    </location>
</feature>
<evidence type="ECO:0000256" key="5">
    <source>
        <dbReference type="ARBA" id="ARBA00022989"/>
    </source>
</evidence>
<dbReference type="GO" id="GO:0022857">
    <property type="term" value="F:transmembrane transporter activity"/>
    <property type="evidence" value="ECO:0007669"/>
    <property type="project" value="InterPro"/>
</dbReference>
<accession>A0A895XKN8</accession>
<organism evidence="10 11">
    <name type="scientific">Natronoglycomyces albus</name>
    <dbReference type="NCBI Taxonomy" id="2811108"/>
    <lineage>
        <taxon>Bacteria</taxon>
        <taxon>Bacillati</taxon>
        <taxon>Actinomycetota</taxon>
        <taxon>Actinomycetes</taxon>
        <taxon>Glycomycetales</taxon>
        <taxon>Glycomycetaceae</taxon>
        <taxon>Natronoglycomyces</taxon>
    </lineage>
</organism>
<feature type="transmembrane region" description="Helical" evidence="8">
    <location>
        <begin position="122"/>
        <end position="143"/>
    </location>
</feature>
<keyword evidence="6 8" id="KW-0472">Membrane</keyword>
<dbReference type="InterPro" id="IPR011701">
    <property type="entry name" value="MFS"/>
</dbReference>
<feature type="region of interest" description="Disordered" evidence="7">
    <location>
        <begin position="509"/>
        <end position="533"/>
    </location>
</feature>
<evidence type="ECO:0000313" key="10">
    <source>
        <dbReference type="EMBL" id="QSB03989.1"/>
    </source>
</evidence>
<evidence type="ECO:0000256" key="6">
    <source>
        <dbReference type="ARBA" id="ARBA00023136"/>
    </source>
</evidence>
<dbReference type="Pfam" id="PF07690">
    <property type="entry name" value="MFS_1"/>
    <property type="match status" value="1"/>
</dbReference>
<dbReference type="Gene3D" id="1.20.1720.10">
    <property type="entry name" value="Multidrug resistance protein D"/>
    <property type="match status" value="1"/>
</dbReference>
<dbReference type="EMBL" id="CP070496">
    <property type="protein sequence ID" value="QSB03989.1"/>
    <property type="molecule type" value="Genomic_DNA"/>
</dbReference>
<feature type="domain" description="Major facilitator superfamily (MFS) profile" evidence="9">
    <location>
        <begin position="31"/>
        <end position="510"/>
    </location>
</feature>
<evidence type="ECO:0000256" key="3">
    <source>
        <dbReference type="ARBA" id="ARBA00022475"/>
    </source>
</evidence>
<feature type="transmembrane region" description="Helical" evidence="8">
    <location>
        <begin position="65"/>
        <end position="85"/>
    </location>
</feature>
<feature type="transmembrane region" description="Helical" evidence="8">
    <location>
        <begin position="483"/>
        <end position="506"/>
    </location>
</feature>
<feature type="transmembrane region" description="Helical" evidence="8">
    <location>
        <begin position="374"/>
        <end position="400"/>
    </location>
</feature>
<feature type="transmembrane region" description="Helical" evidence="8">
    <location>
        <begin position="29"/>
        <end position="53"/>
    </location>
</feature>
<dbReference type="PROSITE" id="PS50850">
    <property type="entry name" value="MFS"/>
    <property type="match status" value="1"/>
</dbReference>
<dbReference type="RefSeq" id="WP_213169987.1">
    <property type="nucleotide sequence ID" value="NZ_CP070496.1"/>
</dbReference>
<evidence type="ECO:0000313" key="11">
    <source>
        <dbReference type="Proteomes" id="UP000662939"/>
    </source>
</evidence>
<dbReference type="AlphaFoldDB" id="A0A895XKN8"/>
<evidence type="ECO:0000256" key="7">
    <source>
        <dbReference type="SAM" id="MobiDB-lite"/>
    </source>
</evidence>
<feature type="transmembrane region" description="Helical" evidence="8">
    <location>
        <begin position="284"/>
        <end position="305"/>
    </location>
</feature>
<name>A0A895XKN8_9ACTN</name>